<sequence>MCYIYNAFVVAIILFCNICAYADGSKDFYPRYPEQVRGNRAFLVSRAQNSTNVFFNQAAHYVYVRENEVLAVASSAQGIKNGFIQLTSPSGKVVQTIIGSTTGKIASRAEEVAGPGLGYTPFEINVGDDIGVWRVEFIPTRWSNNRLLENSDKDLVVRADDDWIQPDNSYYIAAWDVSVRKAGNTITEWLPGRVFTNVLHLYISSATLNQEEGAFFGQNYVLTKDGYIYKVDGNGSHGIDFQYFVNSSGILDADHNPSYKSSNDGFKALFHDPNKQDVSGNITHKMFYRFPDVTMPKNSPAASPLIETWLYNEIKIAQISNVEFETIEGNKNYVNKKGAEIRFVTNYAGRYRVTIESASEDFLFKQKEIIVSGVVGKNSLIWDGTDGDGSFIPVGSDYPIKVSVSLIEGEIHFPYFDMEINPRGILVERYNPDGTSAGYASMYWDDTAITSGALGESSSPVSKLDDMLQSQNGQHSWGTYRQSDLPAHVASNYGGNDNYGAYSFGNNKAMDTWSYSVRMNESIEPQITVLMIDLEVVSLDADKDKVELGETFSHTVEVRNNGPSDAVNAKFEYALPIGFVITGVSPQSSCGTLSNQVLLDNTAVGRIDLPAGCRMTIVVSARSEMSVPDASYGIVKATAGLVRPEGYYDIDATSDDRTRLVPGTAEEECLSGKCNNIKVNDKVFLLEPFNERGQLALVKSVKHIDKNGNGFQEADELLEYTFTIFNTGEVDVSSIYIEDPLLDSQKIKFDNLILKKGEKEVRSHTYSIQGKDVLRGEVVNTARVYGLNPRKFIVTDISGTAAENDIATRIDIDQSPRLGLKASVINIGSGENGQFTIGDRIDYLLEVKHEGSIAVGKILIQDFALGWSESALATEYFSNKILSYLFSYVVNEGDIERGYVKQSSLIEGKDEKYGNRIIDNSGETFTDDLPLITKTAIAPRGVDDNFTLYQGKDAVFAVLENDLLGSSSLMTIKLEIVDSPEFGTVSVDNGLVRYIPNHASIYGKDSFTYRVMDNSKLKSNLVRVNIDIVKTIPVAKDDFYVMTYNFFTDIIPSKNDYVEHSSIVKGSVQILESPQKGLLSPIGEGVFRYKPQDNYTGYDKFTYIIQDENGNWSAPATVNLEVKGFFLPNTITPNGDQKNETFEILGAYLFDKIELEIVDRFGRVVFHSRDYHNDWNVDSKVKDGTYFYTFKGIKSGVEPIIRKGSLLIVRELR</sequence>
<reference evidence="5" key="1">
    <citation type="submission" date="2017-02" db="EMBL/GenBank/DDBJ databases">
        <authorList>
            <person name="Varghese N."/>
            <person name="Submissions S."/>
        </authorList>
    </citation>
    <scope>NUCLEOTIDE SEQUENCE [LARGE SCALE GENOMIC DNA]</scope>
    <source>
        <strain evidence="5">DSM 24091</strain>
    </source>
</reference>
<feature type="domain" description="DUF7507" evidence="3">
    <location>
        <begin position="695"/>
        <end position="795"/>
    </location>
</feature>
<evidence type="ECO:0000313" key="5">
    <source>
        <dbReference type="Proteomes" id="UP000190150"/>
    </source>
</evidence>
<keyword evidence="1" id="KW-0732">Signal</keyword>
<evidence type="ECO:0000256" key="1">
    <source>
        <dbReference type="SAM" id="SignalP"/>
    </source>
</evidence>
<gene>
    <name evidence="4" type="ORF">SAMN05660841_01476</name>
</gene>
<dbReference type="Pfam" id="PF17963">
    <property type="entry name" value="Big_9"/>
    <property type="match status" value="2"/>
</dbReference>
<protein>
    <submittedName>
        <fullName evidence="4">Conserved repeat domain-containing protein/gliding motility-associated C-terminal domain-containing protein</fullName>
    </submittedName>
</protein>
<accession>A0A1T5CN75</accession>
<dbReference type="STRING" id="1513896.SAMN05660841_01476"/>
<evidence type="ECO:0000259" key="2">
    <source>
        <dbReference type="Pfam" id="PF01345"/>
    </source>
</evidence>
<feature type="signal peptide" evidence="1">
    <location>
        <begin position="1"/>
        <end position="22"/>
    </location>
</feature>
<dbReference type="Gene3D" id="2.60.40.2810">
    <property type="match status" value="1"/>
</dbReference>
<dbReference type="NCBIfam" id="TIGR01451">
    <property type="entry name" value="B_ant_repeat"/>
    <property type="match status" value="1"/>
</dbReference>
<dbReference type="InterPro" id="IPR001434">
    <property type="entry name" value="OmcB-like_DUF11"/>
</dbReference>
<dbReference type="Pfam" id="PF13585">
    <property type="entry name" value="CHU_C"/>
    <property type="match status" value="1"/>
</dbReference>
<dbReference type="RefSeq" id="WP_079642443.1">
    <property type="nucleotide sequence ID" value="NZ_FUZF01000004.1"/>
</dbReference>
<organism evidence="4 5">
    <name type="scientific">Sphingobacterium nematocida</name>
    <dbReference type="NCBI Taxonomy" id="1513896"/>
    <lineage>
        <taxon>Bacteria</taxon>
        <taxon>Pseudomonadati</taxon>
        <taxon>Bacteroidota</taxon>
        <taxon>Sphingobacteriia</taxon>
        <taxon>Sphingobacteriales</taxon>
        <taxon>Sphingobacteriaceae</taxon>
        <taxon>Sphingobacterium</taxon>
    </lineage>
</organism>
<dbReference type="Gene3D" id="2.60.40.3440">
    <property type="match status" value="1"/>
</dbReference>
<dbReference type="EMBL" id="FUZF01000004">
    <property type="protein sequence ID" value="SKB60958.1"/>
    <property type="molecule type" value="Genomic_DNA"/>
</dbReference>
<dbReference type="Proteomes" id="UP000190150">
    <property type="component" value="Unassembled WGS sequence"/>
</dbReference>
<dbReference type="Pfam" id="PF24346">
    <property type="entry name" value="DUF7507"/>
    <property type="match status" value="1"/>
</dbReference>
<dbReference type="InterPro" id="IPR047589">
    <property type="entry name" value="DUF11_rpt"/>
</dbReference>
<keyword evidence="5" id="KW-1185">Reference proteome</keyword>
<feature type="chain" id="PRO_5012978982" evidence="1">
    <location>
        <begin position="23"/>
        <end position="1213"/>
    </location>
</feature>
<name>A0A1T5CN75_9SPHI</name>
<dbReference type="Pfam" id="PF01345">
    <property type="entry name" value="DUF11"/>
    <property type="match status" value="1"/>
</dbReference>
<dbReference type="InterPro" id="IPR055354">
    <property type="entry name" value="DUF7507"/>
</dbReference>
<evidence type="ECO:0000313" key="4">
    <source>
        <dbReference type="EMBL" id="SKB60958.1"/>
    </source>
</evidence>
<dbReference type="AlphaFoldDB" id="A0A1T5CN75"/>
<proteinExistence type="predicted"/>
<dbReference type="OrthoDB" id="5726170at2"/>
<feature type="domain" description="DUF11" evidence="2">
    <location>
        <begin position="537"/>
        <end position="641"/>
    </location>
</feature>
<evidence type="ECO:0000259" key="3">
    <source>
        <dbReference type="Pfam" id="PF24346"/>
    </source>
</evidence>